<sequence>MSPSINCISQPQRKTLLPFRTSKNMSLNVTCGATGSLLLVRSVPMKRSKRTYRRSINRSPSPSVNENKENVSTLSKASSVNSVKRALAISEIMNETTIFDLFHLPMSDKTRDITSRVNNELR</sequence>
<feature type="compositionally biased region" description="Polar residues" evidence="1">
    <location>
        <begin position="57"/>
        <end position="71"/>
    </location>
</feature>
<dbReference type="AlphaFoldDB" id="S9Q1M1"/>
<dbReference type="OrthoDB" id="5341458at2759"/>
<accession>S9Q1M1</accession>
<dbReference type="RefSeq" id="XP_013017631.1">
    <property type="nucleotide sequence ID" value="XM_013162177.1"/>
</dbReference>
<gene>
    <name evidence="2" type="ORF">SOCG_04431</name>
</gene>
<dbReference type="Proteomes" id="UP000016088">
    <property type="component" value="Unassembled WGS sequence"/>
</dbReference>
<evidence type="ECO:0000313" key="2">
    <source>
        <dbReference type="EMBL" id="EPX75186.1"/>
    </source>
</evidence>
<reference evidence="2 3" key="1">
    <citation type="journal article" date="2011" name="Science">
        <title>Comparative functional genomics of the fission yeasts.</title>
        <authorList>
            <person name="Rhind N."/>
            <person name="Chen Z."/>
            <person name="Yassour M."/>
            <person name="Thompson D.A."/>
            <person name="Haas B.J."/>
            <person name="Habib N."/>
            <person name="Wapinski I."/>
            <person name="Roy S."/>
            <person name="Lin M.F."/>
            <person name="Heiman D.I."/>
            <person name="Young S.K."/>
            <person name="Furuya K."/>
            <person name="Guo Y."/>
            <person name="Pidoux A."/>
            <person name="Chen H.M."/>
            <person name="Robbertse B."/>
            <person name="Goldberg J.M."/>
            <person name="Aoki K."/>
            <person name="Bayne E.H."/>
            <person name="Berlin A.M."/>
            <person name="Desjardins C.A."/>
            <person name="Dobbs E."/>
            <person name="Dukaj L."/>
            <person name="Fan L."/>
            <person name="FitzGerald M.G."/>
            <person name="French C."/>
            <person name="Gujja S."/>
            <person name="Hansen K."/>
            <person name="Keifenheim D."/>
            <person name="Levin J.Z."/>
            <person name="Mosher R.A."/>
            <person name="Mueller C.A."/>
            <person name="Pfiffner J."/>
            <person name="Priest M."/>
            <person name="Russ C."/>
            <person name="Smialowska A."/>
            <person name="Swoboda P."/>
            <person name="Sykes S.M."/>
            <person name="Vaughn M."/>
            <person name="Vengrova S."/>
            <person name="Yoder R."/>
            <person name="Zeng Q."/>
            <person name="Allshire R."/>
            <person name="Baulcombe D."/>
            <person name="Birren B.W."/>
            <person name="Brown W."/>
            <person name="Ekwall K."/>
            <person name="Kellis M."/>
            <person name="Leatherwood J."/>
            <person name="Levin H."/>
            <person name="Margalit H."/>
            <person name="Martienssen R."/>
            <person name="Nieduszynski C.A."/>
            <person name="Spatafora J.W."/>
            <person name="Friedman N."/>
            <person name="Dalgaard J.Z."/>
            <person name="Baumann P."/>
            <person name="Niki H."/>
            <person name="Regev A."/>
            <person name="Nusbaum C."/>
        </authorList>
    </citation>
    <scope>NUCLEOTIDE SEQUENCE [LARGE SCALE GENOMIC DNA]</scope>
    <source>
        <strain evidence="3">yFS286</strain>
    </source>
</reference>
<evidence type="ECO:0000256" key="1">
    <source>
        <dbReference type="SAM" id="MobiDB-lite"/>
    </source>
</evidence>
<dbReference type="GeneID" id="25033393"/>
<proteinExistence type="predicted"/>
<dbReference type="HOGENOM" id="CLU_155404_0_0_1"/>
<organism evidence="2 3">
    <name type="scientific">Schizosaccharomyces octosporus (strain yFS286)</name>
    <name type="common">Fission yeast</name>
    <name type="synonym">Octosporomyces octosporus</name>
    <dbReference type="NCBI Taxonomy" id="483514"/>
    <lineage>
        <taxon>Eukaryota</taxon>
        <taxon>Fungi</taxon>
        <taxon>Dikarya</taxon>
        <taxon>Ascomycota</taxon>
        <taxon>Taphrinomycotina</taxon>
        <taxon>Schizosaccharomycetes</taxon>
        <taxon>Schizosaccharomycetales</taxon>
        <taxon>Schizosaccharomycetaceae</taxon>
        <taxon>Schizosaccharomyces</taxon>
    </lineage>
</organism>
<feature type="region of interest" description="Disordered" evidence="1">
    <location>
        <begin position="48"/>
        <end position="71"/>
    </location>
</feature>
<evidence type="ECO:0000313" key="3">
    <source>
        <dbReference type="Proteomes" id="UP000016088"/>
    </source>
</evidence>
<dbReference type="OMA" id="MSPSINC"/>
<protein>
    <submittedName>
        <fullName evidence="2">Uncharacterized protein</fullName>
    </submittedName>
</protein>
<name>S9Q1M1_SCHOY</name>
<dbReference type="VEuPathDB" id="FungiDB:SOCG_04431"/>
<dbReference type="EMBL" id="KE503206">
    <property type="protein sequence ID" value="EPX75186.1"/>
    <property type="molecule type" value="Genomic_DNA"/>
</dbReference>
<keyword evidence="3" id="KW-1185">Reference proteome</keyword>